<evidence type="ECO:0000313" key="1">
    <source>
        <dbReference type="EMBL" id="NIZ69992.1"/>
    </source>
</evidence>
<proteinExistence type="predicted"/>
<reference evidence="1" key="1">
    <citation type="submission" date="2020-03" db="EMBL/GenBank/DDBJ databases">
        <title>Spirochaetal bacteria isolated from arthropods constitute a novel genus Entomospira genus novum within the order Spirochaetales.</title>
        <authorList>
            <person name="Grana-Miraglia L."/>
            <person name="Sikutova S."/>
            <person name="Fingerle V."/>
            <person name="Sing A."/>
            <person name="Castillo-Ramirez S."/>
            <person name="Margos G."/>
            <person name="Rudolf I."/>
        </authorList>
    </citation>
    <scope>NUCLEOTIDE SEQUENCE</scope>
    <source>
        <strain evidence="1">BR149</strain>
    </source>
</reference>
<dbReference type="AlphaFoldDB" id="A0A968GJ44"/>
<comment type="caution">
    <text evidence="1">The sequence shown here is derived from an EMBL/GenBank/DDBJ whole genome shotgun (WGS) entry which is preliminary data.</text>
</comment>
<gene>
    <name evidence="1" type="ORF">HCT48_07205</name>
</gene>
<evidence type="ECO:0000313" key="2">
    <source>
        <dbReference type="Proteomes" id="UP000778951"/>
    </source>
</evidence>
<accession>A0A968GJ44</accession>
<sequence>MKKMLAVGAIVMIGIVMVGIAGISANNEQATGYEAEVRVNDAHSTYFKVLDIEVTIGYIKKFKQIFQEIEAGKHLPKGDTPAIPDAKSAADAMIRYYYKDKSFEDDILDYIPLKVGYYKGVWYVQGLYLPYENRVEPYSLLIEDGSRPRILLRAEDGMVLGARTRLMDPII</sequence>
<keyword evidence="2" id="KW-1185">Reference proteome</keyword>
<dbReference type="EMBL" id="JAATLM010000001">
    <property type="protein sequence ID" value="NIZ69992.1"/>
    <property type="molecule type" value="Genomic_DNA"/>
</dbReference>
<name>A0A968GJ44_9SPIO</name>
<dbReference type="Proteomes" id="UP000778951">
    <property type="component" value="Unassembled WGS sequence"/>
</dbReference>
<dbReference type="RefSeq" id="WP_167696059.1">
    <property type="nucleotide sequence ID" value="NZ_CP118181.1"/>
</dbReference>
<organism evidence="1 2">
    <name type="scientific">Entomospira culicis</name>
    <dbReference type="NCBI Taxonomy" id="2719989"/>
    <lineage>
        <taxon>Bacteria</taxon>
        <taxon>Pseudomonadati</taxon>
        <taxon>Spirochaetota</taxon>
        <taxon>Spirochaetia</taxon>
        <taxon>Spirochaetales</taxon>
        <taxon>Spirochaetaceae</taxon>
        <taxon>Entomospira</taxon>
    </lineage>
</organism>
<protein>
    <submittedName>
        <fullName evidence="1">Uncharacterized protein</fullName>
    </submittedName>
</protein>